<accession>A0A918SSD6</accession>
<sequence>MDKHHTGIRTAALALALAATSQADAQSAFTVRDEASGQRQIMTSANARFFLNTAGNRVIFAARDTSGAAPPSFGSNQWTVTLVAPPGEKLRPGLYPNVGCPGATFGRVAGLEVTENNPKCFGEDNIWGWLTIRQIEYNDAGQVIRLEASYSQRVGSATAPAWTGLIRYEATPQLLRMKAPSTSSWGPVSGDHHSDSSLFSLSGNASGAYFEASVRKDYWNVALFPPSGQTLRKGRFTTRSEATAQHAGFNAIRGLESPKYCPQGTGVVDVLNTAFDNAGTITGLHARFEYRCAPGTAAMRGEVRYGL</sequence>
<dbReference type="RefSeq" id="WP_189452329.1">
    <property type="nucleotide sequence ID" value="NZ_BMYD01000001.1"/>
</dbReference>
<keyword evidence="3" id="KW-1185">Reference proteome</keyword>
<evidence type="ECO:0000313" key="3">
    <source>
        <dbReference type="Proteomes" id="UP000646426"/>
    </source>
</evidence>
<gene>
    <name evidence="2" type="ORF">GCM10007067_01250</name>
</gene>
<feature type="chain" id="PRO_5037632138" evidence="1">
    <location>
        <begin position="26"/>
        <end position="307"/>
    </location>
</feature>
<organism evidence="2 3">
    <name type="scientific">Cognatilysobacter bugurensis</name>
    <dbReference type="NCBI Taxonomy" id="543356"/>
    <lineage>
        <taxon>Bacteria</taxon>
        <taxon>Pseudomonadati</taxon>
        <taxon>Pseudomonadota</taxon>
        <taxon>Gammaproteobacteria</taxon>
        <taxon>Lysobacterales</taxon>
        <taxon>Lysobacteraceae</taxon>
        <taxon>Cognatilysobacter</taxon>
    </lineage>
</organism>
<dbReference type="Proteomes" id="UP000646426">
    <property type="component" value="Unassembled WGS sequence"/>
</dbReference>
<comment type="caution">
    <text evidence="2">The sequence shown here is derived from an EMBL/GenBank/DDBJ whole genome shotgun (WGS) entry which is preliminary data.</text>
</comment>
<evidence type="ECO:0000313" key="2">
    <source>
        <dbReference type="EMBL" id="GHA69088.1"/>
    </source>
</evidence>
<protein>
    <submittedName>
        <fullName evidence="2">Uncharacterized protein</fullName>
    </submittedName>
</protein>
<reference evidence="2" key="1">
    <citation type="journal article" date="2014" name="Int. J. Syst. Evol. Microbiol.">
        <title>Complete genome sequence of Corynebacterium casei LMG S-19264T (=DSM 44701T), isolated from a smear-ripened cheese.</title>
        <authorList>
            <consortium name="US DOE Joint Genome Institute (JGI-PGF)"/>
            <person name="Walter F."/>
            <person name="Albersmeier A."/>
            <person name="Kalinowski J."/>
            <person name="Ruckert C."/>
        </authorList>
    </citation>
    <scope>NUCLEOTIDE SEQUENCE</scope>
    <source>
        <strain evidence="2">KCTC 23077</strain>
    </source>
</reference>
<evidence type="ECO:0000256" key="1">
    <source>
        <dbReference type="SAM" id="SignalP"/>
    </source>
</evidence>
<dbReference type="EMBL" id="BMYD01000001">
    <property type="protein sequence ID" value="GHA69088.1"/>
    <property type="molecule type" value="Genomic_DNA"/>
</dbReference>
<name>A0A918SSD6_9GAMM</name>
<dbReference type="AlphaFoldDB" id="A0A918SSD6"/>
<keyword evidence="1" id="KW-0732">Signal</keyword>
<feature type="signal peptide" evidence="1">
    <location>
        <begin position="1"/>
        <end position="25"/>
    </location>
</feature>
<reference evidence="2" key="2">
    <citation type="submission" date="2020-09" db="EMBL/GenBank/DDBJ databases">
        <authorList>
            <person name="Sun Q."/>
            <person name="Kim S."/>
        </authorList>
    </citation>
    <scope>NUCLEOTIDE SEQUENCE</scope>
    <source>
        <strain evidence="2">KCTC 23077</strain>
    </source>
</reference>
<proteinExistence type="predicted"/>